<name>A0A8J2SQR8_9STRA</name>
<proteinExistence type="predicted"/>
<keyword evidence="1" id="KW-0697">Rotamase</keyword>
<dbReference type="PANTHER" id="PTHR47598">
    <property type="entry name" value="PEPTIDYL-PROLYL CIS-TRANS ISOMERASE FKBP17-2, CHLOROPLASTIC"/>
    <property type="match status" value="1"/>
</dbReference>
<dbReference type="PROSITE" id="PS50059">
    <property type="entry name" value="FKBP_PPIASE"/>
    <property type="match status" value="1"/>
</dbReference>
<keyword evidence="3" id="KW-0732">Signal</keyword>
<dbReference type="SUPFAM" id="SSF54534">
    <property type="entry name" value="FKBP-like"/>
    <property type="match status" value="1"/>
</dbReference>
<evidence type="ECO:0000256" key="2">
    <source>
        <dbReference type="SAM" id="MobiDB-lite"/>
    </source>
</evidence>
<evidence type="ECO:0000313" key="5">
    <source>
        <dbReference type="EMBL" id="CAH0372182.1"/>
    </source>
</evidence>
<feature type="domain" description="PPIase FKBP-type" evidence="4">
    <location>
        <begin position="158"/>
        <end position="245"/>
    </location>
</feature>
<comment type="catalytic activity">
    <reaction evidence="1">
        <text>[protein]-peptidylproline (omega=180) = [protein]-peptidylproline (omega=0)</text>
        <dbReference type="Rhea" id="RHEA:16237"/>
        <dbReference type="Rhea" id="RHEA-COMP:10747"/>
        <dbReference type="Rhea" id="RHEA-COMP:10748"/>
        <dbReference type="ChEBI" id="CHEBI:83833"/>
        <dbReference type="ChEBI" id="CHEBI:83834"/>
        <dbReference type="EC" id="5.2.1.8"/>
    </reaction>
</comment>
<feature type="compositionally biased region" description="Acidic residues" evidence="2">
    <location>
        <begin position="42"/>
        <end position="52"/>
    </location>
</feature>
<evidence type="ECO:0000313" key="6">
    <source>
        <dbReference type="Proteomes" id="UP000789595"/>
    </source>
</evidence>
<dbReference type="InterPro" id="IPR053111">
    <property type="entry name" value="Chloro_FKBP-type_PPIase"/>
</dbReference>
<evidence type="ECO:0000259" key="4">
    <source>
        <dbReference type="PROSITE" id="PS50059"/>
    </source>
</evidence>
<gene>
    <name evidence="5" type="ORF">PECAL_3P21630</name>
</gene>
<comment type="caution">
    <text evidence="5">The sequence shown here is derived from an EMBL/GenBank/DDBJ whole genome shotgun (WGS) entry which is preliminary data.</text>
</comment>
<keyword evidence="6" id="KW-1185">Reference proteome</keyword>
<evidence type="ECO:0000256" key="1">
    <source>
        <dbReference type="PROSITE-ProRule" id="PRU00277"/>
    </source>
</evidence>
<dbReference type="InterPro" id="IPR046357">
    <property type="entry name" value="PPIase_dom_sf"/>
</dbReference>
<dbReference type="Proteomes" id="UP000789595">
    <property type="component" value="Unassembled WGS sequence"/>
</dbReference>
<feature type="chain" id="PRO_5035318794" description="peptidylprolyl isomerase" evidence="3">
    <location>
        <begin position="16"/>
        <end position="249"/>
    </location>
</feature>
<dbReference type="InterPro" id="IPR001179">
    <property type="entry name" value="PPIase_FKBP_dom"/>
</dbReference>
<feature type="region of interest" description="Disordered" evidence="2">
    <location>
        <begin position="29"/>
        <end position="62"/>
    </location>
</feature>
<dbReference type="PANTHER" id="PTHR47598:SF1">
    <property type="entry name" value="PEPTIDYL-PROLYL CIS-TRANS ISOMERASE FKBP17-2, CHLOROPLASTIC"/>
    <property type="match status" value="1"/>
</dbReference>
<sequence length="249" mass="26389">MRATLLFALLACTRAYQLPRSRRSLVVPPRRYDLQPRSAPDEATDDAVEAPEEAPAAPAPARPARYDVTKLVDSSEGPGFNQFDPVLTATRGLSRRFGLAGGLAIFGILLVVEGDEIIKALGTQEPVAGANEIVTLPSGLKYTESLVGRAGDAVSLPGSVIGLAIRVSIGDKVIFDSTADAKPVAFKLGQRPFQNVLCEGVEQGIKGMKTGGKRRLLVPKNLAPPGVDVPDGVSLVYDVEVKEVLPGYF</sequence>
<dbReference type="AlphaFoldDB" id="A0A8J2SQR8"/>
<dbReference type="EMBL" id="CAKKNE010000003">
    <property type="protein sequence ID" value="CAH0372182.1"/>
    <property type="molecule type" value="Genomic_DNA"/>
</dbReference>
<keyword evidence="1" id="KW-0413">Isomerase</keyword>
<organism evidence="5 6">
    <name type="scientific">Pelagomonas calceolata</name>
    <dbReference type="NCBI Taxonomy" id="35677"/>
    <lineage>
        <taxon>Eukaryota</taxon>
        <taxon>Sar</taxon>
        <taxon>Stramenopiles</taxon>
        <taxon>Ochrophyta</taxon>
        <taxon>Pelagophyceae</taxon>
        <taxon>Pelagomonadales</taxon>
        <taxon>Pelagomonadaceae</taxon>
        <taxon>Pelagomonas</taxon>
    </lineage>
</organism>
<dbReference type="Gene3D" id="3.10.50.40">
    <property type="match status" value="1"/>
</dbReference>
<dbReference type="EC" id="5.2.1.8" evidence="1"/>
<dbReference type="Pfam" id="PF00254">
    <property type="entry name" value="FKBP_C"/>
    <property type="match status" value="1"/>
</dbReference>
<protein>
    <recommendedName>
        <fullName evidence="1">peptidylprolyl isomerase</fullName>
        <ecNumber evidence="1">5.2.1.8</ecNumber>
    </recommendedName>
</protein>
<dbReference type="GO" id="GO:0009507">
    <property type="term" value="C:chloroplast"/>
    <property type="evidence" value="ECO:0007669"/>
    <property type="project" value="TreeGrafter"/>
</dbReference>
<reference evidence="5" key="1">
    <citation type="submission" date="2021-11" db="EMBL/GenBank/DDBJ databases">
        <authorList>
            <consortium name="Genoscope - CEA"/>
            <person name="William W."/>
        </authorList>
    </citation>
    <scope>NUCLEOTIDE SEQUENCE</scope>
</reference>
<evidence type="ECO:0000256" key="3">
    <source>
        <dbReference type="SAM" id="SignalP"/>
    </source>
</evidence>
<accession>A0A8J2SQR8</accession>
<dbReference type="OrthoDB" id="1902587at2759"/>
<dbReference type="GO" id="GO:0003755">
    <property type="term" value="F:peptidyl-prolyl cis-trans isomerase activity"/>
    <property type="evidence" value="ECO:0007669"/>
    <property type="project" value="UniProtKB-KW"/>
</dbReference>
<feature type="signal peptide" evidence="3">
    <location>
        <begin position="1"/>
        <end position="15"/>
    </location>
</feature>